<evidence type="ECO:0008006" key="10">
    <source>
        <dbReference type="Google" id="ProtNLM"/>
    </source>
</evidence>
<keyword evidence="3" id="KW-0479">Metal-binding</keyword>
<dbReference type="Gramene" id="AUR62005499-RA">
    <property type="protein sequence ID" value="AUR62005499-RA:cds"/>
    <property type="gene ID" value="AUR62005499"/>
</dbReference>
<comment type="similarity">
    <text evidence="2">Belongs to the SufE family.</text>
</comment>
<evidence type="ECO:0000259" key="7">
    <source>
        <dbReference type="Pfam" id="PF26138"/>
    </source>
</evidence>
<dbReference type="PANTHER" id="PTHR43597">
    <property type="entry name" value="SULFUR ACCEPTOR PROTEIN CSDE"/>
    <property type="match status" value="1"/>
</dbReference>
<reference evidence="8" key="2">
    <citation type="submission" date="2021-03" db="UniProtKB">
        <authorList>
            <consortium name="EnsemblPlants"/>
        </authorList>
    </citation>
    <scope>IDENTIFICATION</scope>
</reference>
<dbReference type="Gene3D" id="3.90.1010.10">
    <property type="match status" value="1"/>
</dbReference>
<comment type="cofactor">
    <cofactor evidence="1">
        <name>a divalent metal cation</name>
        <dbReference type="ChEBI" id="CHEBI:60240"/>
    </cofactor>
</comment>
<sequence length="524" mass="59481">MYRSKVELWTFLDDYTLGYDDRSIFVNDWSLNYVDVVEFDGTFYVVTNSGRTIAIKVVDSSVKVTLLNIAIIGGDKKCLIKVVNDLLIIDLYTDIIPKMIKVHGIEIFKLDKEKQKWDLVKNLEGHAIFLSNHSSFSAIGLKGCKGNCIYFHFKNLDNKDSCYSEIKVGDLDKMDDFEWKCDEVGVFDLEKGIFGPLEEYLDDSQLLSWPPPSWVTLAHEIQGISPISSSGVVSSRLSRLVTEFRSLPEPIDRVKRLLDYAAVLPRLGESTRSPENRVPGCAAQVWLEVVVDEVGRMRFGADSDSEITKGFCSCLIFLLDGAFPEDVLKVKAEDLADMNVGLPESDVKCKSELRVNRKTFNIICEMLRDIGGLSGTKNMSLQEIVAMFLYTLAHHKKNRSIGHYFYRSGETVSRQFHLCLRAFLKLHEVLLYNPTQILDDCEDERWKSFKNCLGALDGTYINVNVPSKERPKYRTRKGTIAMNVLGVCAPNMQFIYVLPGWEDSAHDMRVLRNALSRPNGFRVP</sequence>
<dbReference type="InterPro" id="IPR027806">
    <property type="entry name" value="HARBI1_dom"/>
</dbReference>
<evidence type="ECO:0000256" key="1">
    <source>
        <dbReference type="ARBA" id="ARBA00001968"/>
    </source>
</evidence>
<feature type="domain" description="Fe-S metabolism associated" evidence="4">
    <location>
        <begin position="242"/>
        <end position="338"/>
    </location>
</feature>
<protein>
    <recommendedName>
        <fullName evidence="10">DUF295 domain-containing protein</fullName>
    </recommendedName>
</protein>
<evidence type="ECO:0000259" key="6">
    <source>
        <dbReference type="Pfam" id="PF13359"/>
    </source>
</evidence>
<dbReference type="Pfam" id="PF02657">
    <property type="entry name" value="SufE"/>
    <property type="match status" value="1"/>
</dbReference>
<dbReference type="Pfam" id="PF26138">
    <property type="entry name" value="DUF8040"/>
    <property type="match status" value="1"/>
</dbReference>
<dbReference type="PANTHER" id="PTHR43597:SF5">
    <property type="entry name" value="SUFE-LIKE PROTEIN 2, CHLOROPLASTIC"/>
    <property type="match status" value="1"/>
</dbReference>
<evidence type="ECO:0000256" key="2">
    <source>
        <dbReference type="ARBA" id="ARBA00010282"/>
    </source>
</evidence>
<feature type="domain" description="DDE Tnp4" evidence="6">
    <location>
        <begin position="456"/>
        <end position="513"/>
    </location>
</feature>
<dbReference type="EnsemblPlants" id="AUR62005499-RA">
    <property type="protein sequence ID" value="AUR62005499-RA:cds"/>
    <property type="gene ID" value="AUR62005499"/>
</dbReference>
<keyword evidence="9" id="KW-1185">Reference proteome</keyword>
<dbReference type="InterPro" id="IPR003808">
    <property type="entry name" value="Fe-S_metab-assoc_dom"/>
</dbReference>
<proteinExistence type="inferred from homology"/>
<dbReference type="GO" id="GO:0046872">
    <property type="term" value="F:metal ion binding"/>
    <property type="evidence" value="ECO:0007669"/>
    <property type="project" value="UniProtKB-KW"/>
</dbReference>
<dbReference type="Pfam" id="PF13359">
    <property type="entry name" value="DDE_Tnp_4"/>
    <property type="match status" value="1"/>
</dbReference>
<feature type="domain" description="KIB1-4 beta-propeller" evidence="5">
    <location>
        <begin position="29"/>
        <end position="187"/>
    </location>
</feature>
<evidence type="ECO:0000259" key="4">
    <source>
        <dbReference type="Pfam" id="PF02657"/>
    </source>
</evidence>
<organism evidence="8 9">
    <name type="scientific">Chenopodium quinoa</name>
    <name type="common">Quinoa</name>
    <dbReference type="NCBI Taxonomy" id="63459"/>
    <lineage>
        <taxon>Eukaryota</taxon>
        <taxon>Viridiplantae</taxon>
        <taxon>Streptophyta</taxon>
        <taxon>Embryophyta</taxon>
        <taxon>Tracheophyta</taxon>
        <taxon>Spermatophyta</taxon>
        <taxon>Magnoliopsida</taxon>
        <taxon>eudicotyledons</taxon>
        <taxon>Gunneridae</taxon>
        <taxon>Pentapetalae</taxon>
        <taxon>Caryophyllales</taxon>
        <taxon>Chenopodiaceae</taxon>
        <taxon>Chenopodioideae</taxon>
        <taxon>Atripliceae</taxon>
        <taxon>Chenopodium</taxon>
    </lineage>
</organism>
<dbReference type="InterPro" id="IPR058353">
    <property type="entry name" value="DUF8040"/>
</dbReference>
<dbReference type="InterPro" id="IPR005174">
    <property type="entry name" value="KIB1-4_b-propeller"/>
</dbReference>
<dbReference type="AlphaFoldDB" id="A0A803L0W1"/>
<feature type="domain" description="DUF8040" evidence="7">
    <location>
        <begin position="346"/>
        <end position="424"/>
    </location>
</feature>
<evidence type="ECO:0000259" key="5">
    <source>
        <dbReference type="Pfam" id="PF03478"/>
    </source>
</evidence>
<evidence type="ECO:0000313" key="9">
    <source>
        <dbReference type="Proteomes" id="UP000596660"/>
    </source>
</evidence>
<evidence type="ECO:0000313" key="8">
    <source>
        <dbReference type="EnsemblPlants" id="AUR62005499-RA:cds"/>
    </source>
</evidence>
<dbReference type="SUPFAM" id="SSF82649">
    <property type="entry name" value="SufE/NifU"/>
    <property type="match status" value="1"/>
</dbReference>
<dbReference type="Pfam" id="PF03478">
    <property type="entry name" value="Beta-prop_KIB1-4"/>
    <property type="match status" value="1"/>
</dbReference>
<reference evidence="8" key="1">
    <citation type="journal article" date="2017" name="Nature">
        <title>The genome of Chenopodium quinoa.</title>
        <authorList>
            <person name="Jarvis D.E."/>
            <person name="Ho Y.S."/>
            <person name="Lightfoot D.J."/>
            <person name="Schmoeckel S.M."/>
            <person name="Li B."/>
            <person name="Borm T.J.A."/>
            <person name="Ohyanagi H."/>
            <person name="Mineta K."/>
            <person name="Michell C.T."/>
            <person name="Saber N."/>
            <person name="Kharbatia N.M."/>
            <person name="Rupper R.R."/>
            <person name="Sharp A.R."/>
            <person name="Dally N."/>
            <person name="Boughton B.A."/>
            <person name="Woo Y.H."/>
            <person name="Gao G."/>
            <person name="Schijlen E.G.W.M."/>
            <person name="Guo X."/>
            <person name="Momin A.A."/>
            <person name="Negrao S."/>
            <person name="Al-Babili S."/>
            <person name="Gehring C."/>
            <person name="Roessner U."/>
            <person name="Jung C."/>
            <person name="Murphy K."/>
            <person name="Arold S.T."/>
            <person name="Gojobori T."/>
            <person name="van der Linden C.G."/>
            <person name="van Loo E.N."/>
            <person name="Jellen E.N."/>
            <person name="Maughan P.J."/>
            <person name="Tester M."/>
        </authorList>
    </citation>
    <scope>NUCLEOTIDE SEQUENCE [LARGE SCALE GENOMIC DNA]</scope>
    <source>
        <strain evidence="8">cv. PI 614886</strain>
    </source>
</reference>
<accession>A0A803L0W1</accession>
<dbReference type="Proteomes" id="UP000596660">
    <property type="component" value="Unplaced"/>
</dbReference>
<name>A0A803L0W1_CHEQI</name>
<evidence type="ECO:0000256" key="3">
    <source>
        <dbReference type="ARBA" id="ARBA00022723"/>
    </source>
</evidence>